<reference evidence="2" key="1">
    <citation type="submission" date="2022-12" db="EMBL/GenBank/DDBJ databases">
        <title>Chromosome-level genome assembly of the bean flower thrips Megalurothrips usitatus.</title>
        <authorList>
            <person name="Ma L."/>
            <person name="Liu Q."/>
            <person name="Li H."/>
            <person name="Cai W."/>
        </authorList>
    </citation>
    <scope>NUCLEOTIDE SEQUENCE</scope>
    <source>
        <strain evidence="2">Cailab_2022a</strain>
    </source>
</reference>
<organism evidence="2 3">
    <name type="scientific">Megalurothrips usitatus</name>
    <name type="common">bean blossom thrips</name>
    <dbReference type="NCBI Taxonomy" id="439358"/>
    <lineage>
        <taxon>Eukaryota</taxon>
        <taxon>Metazoa</taxon>
        <taxon>Ecdysozoa</taxon>
        <taxon>Arthropoda</taxon>
        <taxon>Hexapoda</taxon>
        <taxon>Insecta</taxon>
        <taxon>Pterygota</taxon>
        <taxon>Neoptera</taxon>
        <taxon>Paraneoptera</taxon>
        <taxon>Thysanoptera</taxon>
        <taxon>Terebrantia</taxon>
        <taxon>Thripoidea</taxon>
        <taxon>Thripidae</taxon>
        <taxon>Megalurothrips</taxon>
    </lineage>
</organism>
<evidence type="ECO:0000313" key="3">
    <source>
        <dbReference type="Proteomes" id="UP001075354"/>
    </source>
</evidence>
<evidence type="ECO:0000256" key="1">
    <source>
        <dbReference type="SAM" id="Phobius"/>
    </source>
</evidence>
<dbReference type="Proteomes" id="UP001075354">
    <property type="component" value="Chromosome 16"/>
</dbReference>
<dbReference type="EMBL" id="JAPTSV010000016">
    <property type="protein sequence ID" value="KAJ1519405.1"/>
    <property type="molecule type" value="Genomic_DNA"/>
</dbReference>
<keyword evidence="3" id="KW-1185">Reference proteome</keyword>
<name>A0AAV7X792_9NEOP</name>
<keyword evidence="1" id="KW-1133">Transmembrane helix</keyword>
<protein>
    <submittedName>
        <fullName evidence="2">Uncharacterized protein</fullName>
    </submittedName>
</protein>
<proteinExistence type="predicted"/>
<keyword evidence="1" id="KW-0812">Transmembrane</keyword>
<keyword evidence="1" id="KW-0472">Membrane</keyword>
<sequence length="155" mass="16481">MQQGRMSAYVRAVRSAESKAEQVLGRFKCVHCSQRVLLDVNVCVATAKAAVSLAAACSAVLLGSVVVTVLVLAFATGLSVSALLQAHARCRPPRDCLVPVCLYSRASVLGWYYFVTVSVSLVVSASRRSFVCRGCSSKRTPPPPPANTDVVRGPR</sequence>
<dbReference type="AlphaFoldDB" id="A0AAV7X792"/>
<comment type="caution">
    <text evidence="2">The sequence shown here is derived from an EMBL/GenBank/DDBJ whole genome shotgun (WGS) entry which is preliminary data.</text>
</comment>
<accession>A0AAV7X792</accession>
<gene>
    <name evidence="2" type="ORF">ONE63_004697</name>
</gene>
<feature type="transmembrane region" description="Helical" evidence="1">
    <location>
        <begin position="61"/>
        <end position="84"/>
    </location>
</feature>
<evidence type="ECO:0000313" key="2">
    <source>
        <dbReference type="EMBL" id="KAJ1519405.1"/>
    </source>
</evidence>